<dbReference type="RefSeq" id="XP_018996704.1">
    <property type="nucleotide sequence ID" value="XM_019134277.1"/>
</dbReference>
<organism evidence="1 2">
    <name type="scientific">Cryptococcus amylolentus CBS 6039</name>
    <dbReference type="NCBI Taxonomy" id="1295533"/>
    <lineage>
        <taxon>Eukaryota</taxon>
        <taxon>Fungi</taxon>
        <taxon>Dikarya</taxon>
        <taxon>Basidiomycota</taxon>
        <taxon>Agaricomycotina</taxon>
        <taxon>Tremellomycetes</taxon>
        <taxon>Tremellales</taxon>
        <taxon>Cryptococcaceae</taxon>
        <taxon>Cryptococcus</taxon>
    </lineage>
</organism>
<reference evidence="1 2" key="1">
    <citation type="submission" date="2016-06" db="EMBL/GenBank/DDBJ databases">
        <title>Evolution of pathogenesis and genome organization in the Tremellales.</title>
        <authorList>
            <person name="Cuomo C."/>
            <person name="Litvintseva A."/>
            <person name="Heitman J."/>
            <person name="Chen Y."/>
            <person name="Sun S."/>
            <person name="Springer D."/>
            <person name="Dromer F."/>
            <person name="Young S."/>
            <person name="Zeng Q."/>
            <person name="Chapman S."/>
            <person name="Gujja S."/>
            <person name="Saif S."/>
            <person name="Birren B."/>
        </authorList>
    </citation>
    <scope>NUCLEOTIDE SEQUENCE [LARGE SCALE GENOMIC DNA]</scope>
    <source>
        <strain evidence="1 2">CBS 6039</strain>
    </source>
</reference>
<dbReference type="AlphaFoldDB" id="A0A1E3I288"/>
<dbReference type="GeneID" id="30152305"/>
<dbReference type="Proteomes" id="UP000094065">
    <property type="component" value="Unassembled WGS sequence"/>
</dbReference>
<comment type="caution">
    <text evidence="1">The sequence shown here is derived from an EMBL/GenBank/DDBJ whole genome shotgun (WGS) entry which is preliminary data.</text>
</comment>
<gene>
    <name evidence="1" type="ORF">L202_00996</name>
</gene>
<sequence length="451" mass="52907">MLINQDSRLLGSYFGEVFSGLWSDPQDHEFDINEERAGRAPDLEFWKEIDKGWWSDGEFVVTTAHQQQHKLSAHNRSARHIKEGRDETSSAVMYRYKEYRSAWAAASIKQFAPEGRIRSLWFEEFIDEQESSIARTDLVKAFLCATQMSHFLTGLVMTLHERRSWGTLPLEMERELILRYYEMLYAIRELGPMLRTISHWERDHHKPRRWVPDATFAWAKPLDPSTVFYQECEHKWPMAIPSTFISVAKLVLKRHEEGIDKLWWDAWWIVRPDMRRYFRINFGVRYKYLPVQEEDIYLRMNYPDGRQVVESDTVYRNFPHLDPLHSWLCQELARNFYAQAYGRQPDSVRAASSSSSSLSSVSSLRTVIGDSSSAFTKTLDYHKATDEGASASTTAFVPRIISVHGWSLLHANPVEADRQWAVITHLRNHIRPYIPETHWVWLDYPRTESVG</sequence>
<protein>
    <submittedName>
        <fullName evidence="1">Uncharacterized protein</fullName>
    </submittedName>
</protein>
<name>A0A1E3I288_9TREE</name>
<proteinExistence type="predicted"/>
<evidence type="ECO:0000313" key="1">
    <source>
        <dbReference type="EMBL" id="ODN82704.1"/>
    </source>
</evidence>
<evidence type="ECO:0000313" key="2">
    <source>
        <dbReference type="Proteomes" id="UP000094065"/>
    </source>
</evidence>
<keyword evidence="2" id="KW-1185">Reference proteome</keyword>
<accession>A0A1E3I288</accession>
<dbReference type="EMBL" id="AWGJ01000002">
    <property type="protein sequence ID" value="ODN82704.1"/>
    <property type="molecule type" value="Genomic_DNA"/>
</dbReference>
<dbReference type="OrthoDB" id="2577343at2759"/>